<reference evidence="2 3" key="1">
    <citation type="submission" date="2020-02" db="EMBL/GenBank/DDBJ databases">
        <title>Whole-genome analyses of novel actinobacteria.</title>
        <authorList>
            <person name="Sahin N."/>
        </authorList>
    </citation>
    <scope>NUCLEOTIDE SEQUENCE [LARGE SCALE GENOMIC DNA]</scope>
    <source>
        <strain evidence="2 3">A7024</strain>
    </source>
</reference>
<keyword evidence="3" id="KW-1185">Reference proteome</keyword>
<dbReference type="SUPFAM" id="SSF48452">
    <property type="entry name" value="TPR-like"/>
    <property type="match status" value="1"/>
</dbReference>
<dbReference type="Gene3D" id="1.25.40.10">
    <property type="entry name" value="Tetratricopeptide repeat domain"/>
    <property type="match status" value="1"/>
</dbReference>
<accession>A0A6G4UAF9</accession>
<dbReference type="RefSeq" id="WP_165242843.1">
    <property type="nucleotide sequence ID" value="NZ_JAAKZV010000222.1"/>
</dbReference>
<dbReference type="Pfam" id="PF14559">
    <property type="entry name" value="TPR_19"/>
    <property type="match status" value="1"/>
</dbReference>
<name>A0A6G4UAF9_9ACTN</name>
<protein>
    <recommendedName>
        <fullName evidence="4">Tetratricopeptide repeat protein</fullName>
    </recommendedName>
</protein>
<evidence type="ECO:0008006" key="4">
    <source>
        <dbReference type="Google" id="ProtNLM"/>
    </source>
</evidence>
<evidence type="ECO:0000313" key="3">
    <source>
        <dbReference type="Proteomes" id="UP000481583"/>
    </source>
</evidence>
<sequence length="117" mass="12983">MSEPEPETHAYSLEEAAEEESARAATSAPGSPERLHHLLWAAEGNWLCGRYEESLELSERAIREYGDEAQLAAAYRIRVLDADGRREEALRAAAELKAADPQDPEVRDILARVLPEA</sequence>
<gene>
    <name evidence="2" type="ORF">G5C51_32895</name>
</gene>
<dbReference type="Proteomes" id="UP000481583">
    <property type="component" value="Unassembled WGS sequence"/>
</dbReference>
<comment type="caution">
    <text evidence="2">The sequence shown here is derived from an EMBL/GenBank/DDBJ whole genome shotgun (WGS) entry which is preliminary data.</text>
</comment>
<evidence type="ECO:0000313" key="2">
    <source>
        <dbReference type="EMBL" id="NGN68676.1"/>
    </source>
</evidence>
<dbReference type="EMBL" id="JAAKZV010000222">
    <property type="protein sequence ID" value="NGN68676.1"/>
    <property type="molecule type" value="Genomic_DNA"/>
</dbReference>
<feature type="region of interest" description="Disordered" evidence="1">
    <location>
        <begin position="1"/>
        <end position="32"/>
    </location>
</feature>
<dbReference type="InterPro" id="IPR011990">
    <property type="entry name" value="TPR-like_helical_dom_sf"/>
</dbReference>
<organism evidence="2 3">
    <name type="scientific">Streptomyces coryli</name>
    <dbReference type="NCBI Taxonomy" id="1128680"/>
    <lineage>
        <taxon>Bacteria</taxon>
        <taxon>Bacillati</taxon>
        <taxon>Actinomycetota</taxon>
        <taxon>Actinomycetes</taxon>
        <taxon>Kitasatosporales</taxon>
        <taxon>Streptomycetaceae</taxon>
        <taxon>Streptomyces</taxon>
    </lineage>
</organism>
<dbReference type="AlphaFoldDB" id="A0A6G4UAF9"/>
<proteinExistence type="predicted"/>
<evidence type="ECO:0000256" key="1">
    <source>
        <dbReference type="SAM" id="MobiDB-lite"/>
    </source>
</evidence>